<dbReference type="InterPro" id="IPR043148">
    <property type="entry name" value="TagF_C"/>
</dbReference>
<gene>
    <name evidence="1" type="ORF">RYX56_21265</name>
</gene>
<organism evidence="1 2">
    <name type="scientific">Alkalihalophilus lindianensis</name>
    <dbReference type="NCBI Taxonomy" id="1630542"/>
    <lineage>
        <taxon>Bacteria</taxon>
        <taxon>Bacillati</taxon>
        <taxon>Bacillota</taxon>
        <taxon>Bacilli</taxon>
        <taxon>Bacillales</taxon>
        <taxon>Bacillaceae</taxon>
        <taxon>Alkalihalophilus</taxon>
    </lineage>
</organism>
<dbReference type="InterPro" id="IPR051612">
    <property type="entry name" value="Teichoic_Acid_Biosynth"/>
</dbReference>
<evidence type="ECO:0000313" key="1">
    <source>
        <dbReference type="EMBL" id="MDV2686885.1"/>
    </source>
</evidence>
<evidence type="ECO:0000313" key="2">
    <source>
        <dbReference type="Proteomes" id="UP001287282"/>
    </source>
</evidence>
<keyword evidence="2" id="KW-1185">Reference proteome</keyword>
<proteinExistence type="predicted"/>
<dbReference type="Gene3D" id="3.40.50.12580">
    <property type="match status" value="1"/>
</dbReference>
<feature type="non-terminal residue" evidence="1">
    <location>
        <position position="1"/>
    </location>
</feature>
<dbReference type="Pfam" id="PF04464">
    <property type="entry name" value="Glyphos_transf"/>
    <property type="match status" value="1"/>
</dbReference>
<dbReference type="InterPro" id="IPR007554">
    <property type="entry name" value="Glycerophosphate_synth"/>
</dbReference>
<dbReference type="SUPFAM" id="SSF53756">
    <property type="entry name" value="UDP-Glycosyltransferase/glycogen phosphorylase"/>
    <property type="match status" value="1"/>
</dbReference>
<protein>
    <submittedName>
        <fullName evidence="1">CDP-glycerol glycerophosphotransferase family protein</fullName>
    </submittedName>
</protein>
<dbReference type="Proteomes" id="UP001287282">
    <property type="component" value="Unassembled WGS sequence"/>
</dbReference>
<dbReference type="RefSeq" id="WP_317123979.1">
    <property type="nucleotide sequence ID" value="NZ_JAWJBA010000056.1"/>
</dbReference>
<name>A0ABU3XG87_9BACI</name>
<dbReference type="EMBL" id="JAWJBA010000056">
    <property type="protein sequence ID" value="MDV2686885.1"/>
    <property type="molecule type" value="Genomic_DNA"/>
</dbReference>
<feature type="non-terminal residue" evidence="1">
    <location>
        <position position="143"/>
    </location>
</feature>
<accession>A0ABU3XG87</accession>
<reference evidence="1 2" key="1">
    <citation type="submission" date="2023-10" db="EMBL/GenBank/DDBJ databases">
        <title>Screening of Alkalihalobacillus lindianensis BZ-TG-R113 and Its Alleviation of Salt Stress on Rapeseed Growth.</title>
        <authorList>
            <person name="Zhao B."/>
            <person name="Guo T."/>
        </authorList>
    </citation>
    <scope>NUCLEOTIDE SEQUENCE [LARGE SCALE GENOMIC DNA]</scope>
    <source>
        <strain evidence="1 2">BZ-TG-R113</strain>
    </source>
</reference>
<dbReference type="PANTHER" id="PTHR37316:SF3">
    <property type="entry name" value="TEICHOIC ACID GLYCEROL-PHOSPHATE TRANSFERASE"/>
    <property type="match status" value="1"/>
</dbReference>
<comment type="caution">
    <text evidence="1">The sequence shown here is derived from an EMBL/GenBank/DDBJ whole genome shotgun (WGS) entry which is preliminary data.</text>
</comment>
<sequence length="143" mass="17050">DLHLDLNMLKMKLGNEYIIILRMHYLVAENFKLDAFKGFAYDFSKHEDIRELYLISDLLITDYSSVFFDYANLKRPMIFFTYDLEEYKGEIRGFYFDFEKEAPGPLVSTTEEVIAAIKDLETTKNDQQLPKEFYQRFCYLEDG</sequence>
<dbReference type="PANTHER" id="PTHR37316">
    <property type="entry name" value="TEICHOIC ACID GLYCEROL-PHOSPHATE PRIMASE"/>
    <property type="match status" value="1"/>
</dbReference>